<dbReference type="GO" id="GO:0006793">
    <property type="term" value="P:phosphorus metabolic process"/>
    <property type="evidence" value="ECO:0007669"/>
    <property type="project" value="UniProtKB-ARBA"/>
</dbReference>
<dbReference type="Pfam" id="PF13091">
    <property type="entry name" value="PLDc_2"/>
    <property type="match status" value="1"/>
</dbReference>
<evidence type="ECO:0000313" key="9">
    <source>
        <dbReference type="EMBL" id="GGK16391.1"/>
    </source>
</evidence>
<dbReference type="InterPro" id="IPR001736">
    <property type="entry name" value="PLipase_D/transphosphatidylase"/>
</dbReference>
<dbReference type="SUPFAM" id="SSF56024">
    <property type="entry name" value="Phospholipase D/nuclease"/>
    <property type="match status" value="1"/>
</dbReference>
<dbReference type="SMART" id="SM00155">
    <property type="entry name" value="PLDc"/>
    <property type="match status" value="1"/>
</dbReference>
<evidence type="ECO:0000256" key="7">
    <source>
        <dbReference type="SAM" id="Coils"/>
    </source>
</evidence>
<accession>A0A8J3BEZ1</accession>
<dbReference type="EMBL" id="BMNR01000002">
    <property type="protein sequence ID" value="GGK16391.1"/>
    <property type="molecule type" value="Genomic_DNA"/>
</dbReference>
<evidence type="ECO:0000256" key="4">
    <source>
        <dbReference type="ARBA" id="ARBA00022801"/>
    </source>
</evidence>
<comment type="similarity">
    <text evidence="2">Belongs to the phospholipase D family.</text>
</comment>
<comment type="catalytic activity">
    <reaction evidence="1">
        <text>a 1,2-diacyl-sn-glycero-3-phosphocholine + H2O = a 1,2-diacyl-sn-glycero-3-phosphate + choline + H(+)</text>
        <dbReference type="Rhea" id="RHEA:14445"/>
        <dbReference type="ChEBI" id="CHEBI:15354"/>
        <dbReference type="ChEBI" id="CHEBI:15377"/>
        <dbReference type="ChEBI" id="CHEBI:15378"/>
        <dbReference type="ChEBI" id="CHEBI:57643"/>
        <dbReference type="ChEBI" id="CHEBI:58608"/>
        <dbReference type="EC" id="3.1.4.4"/>
    </reaction>
</comment>
<dbReference type="PROSITE" id="PS50035">
    <property type="entry name" value="PLD"/>
    <property type="match status" value="1"/>
</dbReference>
<evidence type="ECO:0000313" key="10">
    <source>
        <dbReference type="Proteomes" id="UP000612329"/>
    </source>
</evidence>
<dbReference type="CDD" id="cd09174">
    <property type="entry name" value="PLDc_Nuc_like_unchar2"/>
    <property type="match status" value="1"/>
</dbReference>
<reference evidence="9" key="2">
    <citation type="submission" date="2020-09" db="EMBL/GenBank/DDBJ databases">
        <authorList>
            <person name="Sun Q."/>
            <person name="Ohkuma M."/>
        </authorList>
    </citation>
    <scope>NUCLEOTIDE SEQUENCE</scope>
    <source>
        <strain evidence="9">JCM 12862</strain>
    </source>
</reference>
<evidence type="ECO:0000259" key="8">
    <source>
        <dbReference type="PROSITE" id="PS50035"/>
    </source>
</evidence>
<dbReference type="GO" id="GO:0016891">
    <property type="term" value="F:RNA endonuclease activity producing 5'-phosphomonoesters, hydrolytic mechanism"/>
    <property type="evidence" value="ECO:0007669"/>
    <property type="project" value="TreeGrafter"/>
</dbReference>
<keyword evidence="7" id="KW-0175">Coiled coil</keyword>
<keyword evidence="10" id="KW-1185">Reference proteome</keyword>
<proteinExistence type="inferred from homology"/>
<evidence type="ECO:0000256" key="1">
    <source>
        <dbReference type="ARBA" id="ARBA00000798"/>
    </source>
</evidence>
<protein>
    <recommendedName>
        <fullName evidence="3">phospholipase D</fullName>
        <ecNumber evidence="3">3.1.4.4</ecNumber>
    </recommendedName>
</protein>
<feature type="coiled-coil region" evidence="7">
    <location>
        <begin position="71"/>
        <end position="98"/>
    </location>
</feature>
<dbReference type="AlphaFoldDB" id="A0A8J3BEZ1"/>
<evidence type="ECO:0000256" key="3">
    <source>
        <dbReference type="ARBA" id="ARBA00012027"/>
    </source>
</evidence>
<dbReference type="Proteomes" id="UP000612329">
    <property type="component" value="Unassembled WGS sequence"/>
</dbReference>
<evidence type="ECO:0000256" key="5">
    <source>
        <dbReference type="ARBA" id="ARBA00022963"/>
    </source>
</evidence>
<name>A0A8J3BEZ1_9FLAO</name>
<keyword evidence="5" id="KW-0442">Lipid degradation</keyword>
<evidence type="ECO:0000256" key="6">
    <source>
        <dbReference type="ARBA" id="ARBA00023098"/>
    </source>
</evidence>
<dbReference type="RefSeq" id="WP_188650375.1">
    <property type="nucleotide sequence ID" value="NZ_BMNR01000002.1"/>
</dbReference>
<dbReference type="InterPro" id="IPR025202">
    <property type="entry name" value="PLD-like_dom"/>
</dbReference>
<reference evidence="9" key="1">
    <citation type="journal article" date="2014" name="Int. J. Syst. Evol. Microbiol.">
        <title>Complete genome sequence of Corynebacterium casei LMG S-19264T (=DSM 44701T), isolated from a smear-ripened cheese.</title>
        <authorList>
            <consortium name="US DOE Joint Genome Institute (JGI-PGF)"/>
            <person name="Walter F."/>
            <person name="Albersmeier A."/>
            <person name="Kalinowski J."/>
            <person name="Ruckert C."/>
        </authorList>
    </citation>
    <scope>NUCLEOTIDE SEQUENCE</scope>
    <source>
        <strain evidence="9">JCM 12862</strain>
    </source>
</reference>
<dbReference type="Gene3D" id="3.30.870.10">
    <property type="entry name" value="Endonuclease Chain A"/>
    <property type="match status" value="1"/>
</dbReference>
<dbReference type="PANTHER" id="PTHR43856">
    <property type="entry name" value="CARDIOLIPIN HYDROLASE"/>
    <property type="match status" value="1"/>
</dbReference>
<keyword evidence="4" id="KW-0378">Hydrolase</keyword>
<feature type="domain" description="PLD phosphodiesterase" evidence="8">
    <location>
        <begin position="209"/>
        <end position="236"/>
    </location>
</feature>
<dbReference type="PANTHER" id="PTHR43856:SF1">
    <property type="entry name" value="MITOCHONDRIAL CARDIOLIPIN HYDROLASE"/>
    <property type="match status" value="1"/>
</dbReference>
<dbReference type="GO" id="GO:0004630">
    <property type="term" value="F:phospholipase D activity"/>
    <property type="evidence" value="ECO:0007669"/>
    <property type="project" value="UniProtKB-EC"/>
</dbReference>
<organism evidence="9 10">
    <name type="scientific">Yeosuana aromativorans</name>
    <dbReference type="NCBI Taxonomy" id="288019"/>
    <lineage>
        <taxon>Bacteria</taxon>
        <taxon>Pseudomonadati</taxon>
        <taxon>Bacteroidota</taxon>
        <taxon>Flavobacteriia</taxon>
        <taxon>Flavobacteriales</taxon>
        <taxon>Flavobacteriaceae</taxon>
        <taxon>Yeosuana</taxon>
    </lineage>
</organism>
<gene>
    <name evidence="9" type="ORF">GCM10007962_08430</name>
</gene>
<dbReference type="InterPro" id="IPR051406">
    <property type="entry name" value="PLD_domain"/>
</dbReference>
<dbReference type="EC" id="3.1.4.4" evidence="3"/>
<keyword evidence="6" id="KW-0443">Lipid metabolism</keyword>
<sequence>MKITQFTINELVPYINGDENLPRRSGPQLIALFNKFGARDVYDEMGLPDIGKKNGHRPSRKEYTRNRIESLSNTTELRELLQNVFDELENKADSVDNLNEILNPEGFSVLLKNGQLILQGGVIIKSKPVVNEAHFQDIQNRILNVLNEAKVSIRVVMAWFTNDLLFDKLVEKYNQGIDVKVAIYDDGINKKHGIDISKVPHDLIKRGVRGGLMHDKFCVVDNQIVLTGSYNWTNNAEFRNDENITIEKDPEQATRFSQEYVRLTK</sequence>
<evidence type="ECO:0000256" key="2">
    <source>
        <dbReference type="ARBA" id="ARBA00008664"/>
    </source>
</evidence>
<dbReference type="GO" id="GO:0016042">
    <property type="term" value="P:lipid catabolic process"/>
    <property type="evidence" value="ECO:0007669"/>
    <property type="project" value="UniProtKB-KW"/>
</dbReference>
<comment type="caution">
    <text evidence="9">The sequence shown here is derived from an EMBL/GenBank/DDBJ whole genome shotgun (WGS) entry which is preliminary data.</text>
</comment>